<dbReference type="PROSITE" id="PS00194">
    <property type="entry name" value="THIOREDOXIN_1"/>
    <property type="match status" value="1"/>
</dbReference>
<dbReference type="PROSITE" id="PS51257">
    <property type="entry name" value="PROKAR_LIPOPROTEIN"/>
    <property type="match status" value="1"/>
</dbReference>
<gene>
    <name evidence="9" type="ordered locus">Solca_2072</name>
</gene>
<dbReference type="STRING" id="929556.Solca_2072"/>
<evidence type="ECO:0000256" key="2">
    <source>
        <dbReference type="ARBA" id="ARBA00017922"/>
    </source>
</evidence>
<evidence type="ECO:0000313" key="10">
    <source>
        <dbReference type="Proteomes" id="UP000007590"/>
    </source>
</evidence>
<dbReference type="PANTHER" id="PTHR42852:SF6">
    <property type="entry name" value="THIOL:DISULFIDE INTERCHANGE PROTEIN DSBE"/>
    <property type="match status" value="1"/>
</dbReference>
<dbReference type="Proteomes" id="UP000007590">
    <property type="component" value="Chromosome"/>
</dbReference>
<dbReference type="Pfam" id="PF08139">
    <property type="entry name" value="LPAM_1"/>
    <property type="match status" value="1"/>
</dbReference>
<keyword evidence="10" id="KW-1185">Reference proteome</keyword>
<organism evidence="9 10">
    <name type="scientific">Solitalea canadensis (strain ATCC 29591 / DSM 3403 / JCM 21819 / LMG 8368 / NBRC 15130 / NCIMB 12057 / USAM 9D)</name>
    <name type="common">Flexibacter canadensis</name>
    <dbReference type="NCBI Taxonomy" id="929556"/>
    <lineage>
        <taxon>Bacteria</taxon>
        <taxon>Pseudomonadati</taxon>
        <taxon>Bacteroidota</taxon>
        <taxon>Sphingobacteriia</taxon>
        <taxon>Sphingobacteriales</taxon>
        <taxon>Sphingobacteriaceae</taxon>
        <taxon>Solitalea</taxon>
    </lineage>
</organism>
<dbReference type="SUPFAM" id="SSF52833">
    <property type="entry name" value="Thioredoxin-like"/>
    <property type="match status" value="1"/>
</dbReference>
<evidence type="ECO:0000256" key="5">
    <source>
        <dbReference type="ARBA" id="ARBA00023157"/>
    </source>
</evidence>
<keyword evidence="4" id="KW-0201">Cytochrome c-type biogenesis</keyword>
<evidence type="ECO:0000256" key="6">
    <source>
        <dbReference type="ARBA" id="ARBA00023284"/>
    </source>
</evidence>
<evidence type="ECO:0000256" key="4">
    <source>
        <dbReference type="ARBA" id="ARBA00022748"/>
    </source>
</evidence>
<name>H8KQY1_SOLCM</name>
<evidence type="ECO:0000256" key="7">
    <source>
        <dbReference type="SAM" id="SignalP"/>
    </source>
</evidence>
<dbReference type="GO" id="GO:0017004">
    <property type="term" value="P:cytochrome complex assembly"/>
    <property type="evidence" value="ECO:0007669"/>
    <property type="project" value="UniProtKB-KW"/>
</dbReference>
<reference evidence="9" key="1">
    <citation type="submission" date="2012-02" db="EMBL/GenBank/DDBJ databases">
        <title>The complete genome of Solitalea canadensis DSM 3403.</title>
        <authorList>
            <consortium name="US DOE Joint Genome Institute (JGI-PGF)"/>
            <person name="Lucas S."/>
            <person name="Copeland A."/>
            <person name="Lapidus A."/>
            <person name="Glavina del Rio T."/>
            <person name="Dalin E."/>
            <person name="Tice H."/>
            <person name="Bruce D."/>
            <person name="Goodwin L."/>
            <person name="Pitluck S."/>
            <person name="Peters L."/>
            <person name="Ovchinnikova G."/>
            <person name="Lu M."/>
            <person name="Kyrpides N."/>
            <person name="Mavromatis K."/>
            <person name="Ivanova N."/>
            <person name="Brettin T."/>
            <person name="Detter J.C."/>
            <person name="Han C."/>
            <person name="Larimer F."/>
            <person name="Land M."/>
            <person name="Hauser L."/>
            <person name="Markowitz V."/>
            <person name="Cheng J.-F."/>
            <person name="Hugenholtz P."/>
            <person name="Woyke T."/>
            <person name="Wu D."/>
            <person name="Spring S."/>
            <person name="Schroeder M."/>
            <person name="Kopitz M."/>
            <person name="Brambilla E."/>
            <person name="Klenk H.-P."/>
            <person name="Eisen J.A."/>
        </authorList>
    </citation>
    <scope>NUCLEOTIDE SEQUENCE</scope>
    <source>
        <strain evidence="9">DSM 3403</strain>
    </source>
</reference>
<keyword evidence="6" id="KW-0676">Redox-active center</keyword>
<dbReference type="HOGENOM" id="CLU_042529_11_4_10"/>
<dbReference type="Pfam" id="PF00578">
    <property type="entry name" value="AhpC-TSA"/>
    <property type="match status" value="1"/>
</dbReference>
<dbReference type="KEGG" id="scn:Solca_2072"/>
<evidence type="ECO:0000313" key="9">
    <source>
        <dbReference type="EMBL" id="AFD07127.1"/>
    </source>
</evidence>
<dbReference type="AlphaFoldDB" id="H8KQY1"/>
<comment type="subcellular location">
    <subcellularLocation>
        <location evidence="1">Cell envelope</location>
    </subcellularLocation>
</comment>
<dbReference type="EMBL" id="CP003349">
    <property type="protein sequence ID" value="AFD07127.1"/>
    <property type="molecule type" value="Genomic_DNA"/>
</dbReference>
<dbReference type="eggNOG" id="COG0526">
    <property type="taxonomic scope" value="Bacteria"/>
</dbReference>
<dbReference type="PROSITE" id="PS51352">
    <property type="entry name" value="THIOREDOXIN_2"/>
    <property type="match status" value="1"/>
</dbReference>
<feature type="domain" description="Thioredoxin" evidence="8">
    <location>
        <begin position="40"/>
        <end position="178"/>
    </location>
</feature>
<dbReference type="CDD" id="cd02966">
    <property type="entry name" value="TlpA_like_family"/>
    <property type="match status" value="1"/>
</dbReference>
<feature type="signal peptide" evidence="7">
    <location>
        <begin position="1"/>
        <end position="23"/>
    </location>
</feature>
<dbReference type="Gene3D" id="3.40.30.10">
    <property type="entry name" value="Glutaredoxin"/>
    <property type="match status" value="1"/>
</dbReference>
<dbReference type="GO" id="GO:0016209">
    <property type="term" value="F:antioxidant activity"/>
    <property type="evidence" value="ECO:0007669"/>
    <property type="project" value="InterPro"/>
</dbReference>
<dbReference type="InterPro" id="IPR000866">
    <property type="entry name" value="AhpC/TSA"/>
</dbReference>
<keyword evidence="3 7" id="KW-0732">Signal</keyword>
<dbReference type="InterPro" id="IPR012640">
    <property type="entry name" value="Membr_lipoprot_lipid_attach_CS"/>
</dbReference>
<dbReference type="InterPro" id="IPR036249">
    <property type="entry name" value="Thioredoxin-like_sf"/>
</dbReference>
<evidence type="ECO:0000259" key="8">
    <source>
        <dbReference type="PROSITE" id="PS51352"/>
    </source>
</evidence>
<accession>H8KQY1</accession>
<feature type="chain" id="PRO_5003614391" description="Type IV secretion system putative lipoprotein virB7" evidence="7">
    <location>
        <begin position="24"/>
        <end position="178"/>
    </location>
</feature>
<dbReference type="InterPro" id="IPR017937">
    <property type="entry name" value="Thioredoxin_CS"/>
</dbReference>
<evidence type="ECO:0000256" key="3">
    <source>
        <dbReference type="ARBA" id="ARBA00022729"/>
    </source>
</evidence>
<dbReference type="PANTHER" id="PTHR42852">
    <property type="entry name" value="THIOL:DISULFIDE INTERCHANGE PROTEIN DSBE"/>
    <property type="match status" value="1"/>
</dbReference>
<dbReference type="GO" id="GO:0030313">
    <property type="term" value="C:cell envelope"/>
    <property type="evidence" value="ECO:0007669"/>
    <property type="project" value="UniProtKB-SubCell"/>
</dbReference>
<dbReference type="OrthoDB" id="9815205at2"/>
<keyword evidence="5" id="KW-1015">Disulfide bond</keyword>
<evidence type="ECO:0000256" key="1">
    <source>
        <dbReference type="ARBA" id="ARBA00004196"/>
    </source>
</evidence>
<dbReference type="GO" id="GO:0016491">
    <property type="term" value="F:oxidoreductase activity"/>
    <property type="evidence" value="ECO:0007669"/>
    <property type="project" value="InterPro"/>
</dbReference>
<sequence>MMKKIFFAFVIALFLASCNTAPKKESSAVVLAANGLPIGKDVGFMAPEIELPTAEGIPVKLSSLQGKYVLIDFWASWCPPCRAEIPHLTQLYSAYKNKGLEIYGVSLDKDKDRWLKAVEDYKMQWIHVSDLKKWGSQPVEGYGIEGIPANFILDKEGKIIAKDLHGTQLEDFLKKLLN</sequence>
<protein>
    <recommendedName>
        <fullName evidence="2">Type IV secretion system putative lipoprotein virB7</fullName>
    </recommendedName>
</protein>
<dbReference type="InterPro" id="IPR013766">
    <property type="entry name" value="Thioredoxin_domain"/>
</dbReference>
<proteinExistence type="predicted"/>
<dbReference type="InterPro" id="IPR050553">
    <property type="entry name" value="Thioredoxin_ResA/DsbE_sf"/>
</dbReference>